<keyword evidence="2" id="KW-1185">Reference proteome</keyword>
<comment type="caution">
    <text evidence="1">The sequence shown here is derived from an EMBL/GenBank/DDBJ whole genome shotgun (WGS) entry which is preliminary data.</text>
</comment>
<organism evidence="1 2">
    <name type="scientific">Diphasiastrum complanatum</name>
    <name type="common">Issler's clubmoss</name>
    <name type="synonym">Lycopodium complanatum</name>
    <dbReference type="NCBI Taxonomy" id="34168"/>
    <lineage>
        <taxon>Eukaryota</taxon>
        <taxon>Viridiplantae</taxon>
        <taxon>Streptophyta</taxon>
        <taxon>Embryophyta</taxon>
        <taxon>Tracheophyta</taxon>
        <taxon>Lycopodiopsida</taxon>
        <taxon>Lycopodiales</taxon>
        <taxon>Lycopodiaceae</taxon>
        <taxon>Lycopodioideae</taxon>
        <taxon>Diphasiastrum</taxon>
    </lineage>
</organism>
<dbReference type="Proteomes" id="UP001162992">
    <property type="component" value="Chromosome 8"/>
</dbReference>
<proteinExistence type="predicted"/>
<evidence type="ECO:0000313" key="2">
    <source>
        <dbReference type="Proteomes" id="UP001162992"/>
    </source>
</evidence>
<accession>A0ACC2CW11</accession>
<gene>
    <name evidence="1" type="ORF">O6H91_08G028500</name>
</gene>
<dbReference type="EMBL" id="CM055099">
    <property type="protein sequence ID" value="KAJ7546177.1"/>
    <property type="molecule type" value="Genomic_DNA"/>
</dbReference>
<reference evidence="2" key="1">
    <citation type="journal article" date="2024" name="Proc. Natl. Acad. Sci. U.S.A.">
        <title>Extraordinary preservation of gene collinearity over three hundred million years revealed in homosporous lycophytes.</title>
        <authorList>
            <person name="Li C."/>
            <person name="Wickell D."/>
            <person name="Kuo L.Y."/>
            <person name="Chen X."/>
            <person name="Nie B."/>
            <person name="Liao X."/>
            <person name="Peng D."/>
            <person name="Ji J."/>
            <person name="Jenkins J."/>
            <person name="Williams M."/>
            <person name="Shu S."/>
            <person name="Plott C."/>
            <person name="Barry K."/>
            <person name="Rajasekar S."/>
            <person name="Grimwood J."/>
            <person name="Han X."/>
            <person name="Sun S."/>
            <person name="Hou Z."/>
            <person name="He W."/>
            <person name="Dai G."/>
            <person name="Sun C."/>
            <person name="Schmutz J."/>
            <person name="Leebens-Mack J.H."/>
            <person name="Li F.W."/>
            <person name="Wang L."/>
        </authorList>
    </citation>
    <scope>NUCLEOTIDE SEQUENCE [LARGE SCALE GENOMIC DNA]</scope>
    <source>
        <strain evidence="2">cv. PW_Plant_1</strain>
    </source>
</reference>
<sequence>MAGKSKKRGNKESQVRKNAPSVKKDSKSEGPKEPESGVEDMSTKRSSDDDTLIENGEATSSFLNEDLPEDNSVACYDENGVRKMEGIGIESSRGKKFAAHEELFPLDKFVNMLMRSVLPRESSENVKLVCNLITTLLSEIGELSKKTNHCSRIRTLKGNRLT</sequence>
<name>A0ACC2CW11_DIPCM</name>
<evidence type="ECO:0000313" key="1">
    <source>
        <dbReference type="EMBL" id="KAJ7546177.1"/>
    </source>
</evidence>
<protein>
    <submittedName>
        <fullName evidence="1">Uncharacterized protein</fullName>
    </submittedName>
</protein>